<evidence type="ECO:0000256" key="1">
    <source>
        <dbReference type="SAM" id="MobiDB-lite"/>
    </source>
</evidence>
<reference evidence="3 4" key="3">
    <citation type="submission" date="2020-08" db="EMBL/GenBank/DDBJ databases">
        <title>Genomic Encyclopedia of Type Strains, Phase IV (KMG-IV): sequencing the most valuable type-strain genomes for metagenomic binning, comparative biology and taxonomic classification.</title>
        <authorList>
            <person name="Goeker M."/>
        </authorList>
    </citation>
    <scope>NUCLEOTIDE SEQUENCE [LARGE SCALE GENOMIC DNA]</scope>
    <source>
        <strain evidence="3 4">DSM 27521</strain>
    </source>
</reference>
<dbReference type="RefSeq" id="WP_184116003.1">
    <property type="nucleotide sequence ID" value="NZ_BNAJ01000019.1"/>
</dbReference>
<feature type="region of interest" description="Disordered" evidence="1">
    <location>
        <begin position="653"/>
        <end position="758"/>
    </location>
</feature>
<keyword evidence="5" id="KW-1185">Reference proteome</keyword>
<name>A0A7W8KL74_9DEIO</name>
<dbReference type="CDD" id="cd02619">
    <property type="entry name" value="Peptidase_C1"/>
    <property type="match status" value="1"/>
</dbReference>
<dbReference type="SUPFAM" id="SSF53474">
    <property type="entry name" value="alpha/beta-Hydrolases"/>
    <property type="match status" value="1"/>
</dbReference>
<protein>
    <recommendedName>
        <fullName evidence="6">Peptidase C1A papain C-terminal domain-containing protein</fullName>
    </recommendedName>
</protein>
<feature type="compositionally biased region" description="Low complexity" evidence="1">
    <location>
        <begin position="665"/>
        <end position="695"/>
    </location>
</feature>
<dbReference type="Proteomes" id="UP000619376">
    <property type="component" value="Unassembled WGS sequence"/>
</dbReference>
<sequence length="758" mass="81361">MPKMVEDGEIQVGAQAFTLQVKPDVFDARDLPYRPKIPLLPERLEPDLDALVLTQVGQSCTGHALAAVINTARAAARRTPRRKRVTLSPDEQASPYMLYALARRYDEFPGTADAGSSLRGALKGWFHHGVLSTREWPELQTDLNLDTDDVRRHAAAMPLGAFYRVNPRRLDDMQSAITELNAVAASGTIHAGWQRPAVMQRGARTLHVIDRAVSDAPLGGHAYALVGYNEIGFVVQNSWGAAWGDRGFAVLPYEDWLESAYDAWVARPGVPAAKLYVSGWENDVRAAGGTLVAVPGPELERLSRYVVNLGAGGRLSDSGRFVSTPAQLRDVVEHMQAFHATQQEAHVVLYAHGGLVSERDGLVGAQEHLNWWLNSGVYPITLAWQSGPGETLYSQLASSLGLRLPAGGLGQELVEGFDRMVEGVAGRLIRWLWQEMKANARAAGDATDEAGGTQLLDLLAQAAGSETYRTRPLRVHLVGHSAGSVMVGALLARLAERQLRAESVQFLAPAMTVQEFADVVLPHLGGPAADVERFALFTLTEQDELDDTCSYAGITPYHKSLLYLVARALETPGTETPLLGMAKYHTRPLLPGGQTLADTFQDLGVVCVSRGSATQADALTDARAHGAFDDDKPTMTSVLLRILNQQAVNGRDYTPNAALNPTVSAAGDPVAAPRPAGGPPVAGAAPAPGLAAPPRVGERPLSPPPPPVPSNPQVDEVAAPSSGRVIVDRMLRNGWTPVKEPGDLPPPPRRRRKAPRGT</sequence>
<dbReference type="SUPFAM" id="SSF54001">
    <property type="entry name" value="Cysteine proteinases"/>
    <property type="match status" value="1"/>
</dbReference>
<accession>A0A7W8KL74</accession>
<gene>
    <name evidence="2" type="ORF">GCM10017781_44630</name>
    <name evidence="3" type="ORF">HNQ07_004546</name>
</gene>
<feature type="compositionally biased region" description="Pro residues" evidence="1">
    <location>
        <begin position="701"/>
        <end position="710"/>
    </location>
</feature>
<dbReference type="EMBL" id="JACHFK010000019">
    <property type="protein sequence ID" value="MBB5379036.1"/>
    <property type="molecule type" value="Genomic_DNA"/>
</dbReference>
<comment type="caution">
    <text evidence="3">The sequence shown here is derived from an EMBL/GenBank/DDBJ whole genome shotgun (WGS) entry which is preliminary data.</text>
</comment>
<reference evidence="2" key="1">
    <citation type="journal article" date="2014" name="Int. J. Syst. Evol. Microbiol.">
        <title>Complete genome of a new Firmicutes species belonging to the dominant human colonic microbiota ('Ruminococcus bicirculans') reveals two chromosomes and a selective capacity to utilize plant glucans.</title>
        <authorList>
            <consortium name="NISC Comparative Sequencing Program"/>
            <person name="Wegmann U."/>
            <person name="Louis P."/>
            <person name="Goesmann A."/>
            <person name="Henrissat B."/>
            <person name="Duncan S.H."/>
            <person name="Flint H.J."/>
        </authorList>
    </citation>
    <scope>NUCLEOTIDE SEQUENCE</scope>
    <source>
        <strain evidence="2">CGMCC 1.18437</strain>
    </source>
</reference>
<evidence type="ECO:0000313" key="2">
    <source>
        <dbReference type="EMBL" id="GHF63785.1"/>
    </source>
</evidence>
<dbReference type="AlphaFoldDB" id="A0A7W8KL74"/>
<evidence type="ECO:0000313" key="3">
    <source>
        <dbReference type="EMBL" id="MBB5379036.1"/>
    </source>
</evidence>
<dbReference type="EMBL" id="BNAJ01000019">
    <property type="protein sequence ID" value="GHF63785.1"/>
    <property type="molecule type" value="Genomic_DNA"/>
</dbReference>
<dbReference type="Proteomes" id="UP000539473">
    <property type="component" value="Unassembled WGS sequence"/>
</dbReference>
<dbReference type="InterPro" id="IPR029058">
    <property type="entry name" value="AB_hydrolase_fold"/>
</dbReference>
<dbReference type="InterPro" id="IPR038765">
    <property type="entry name" value="Papain-like_cys_pep_sf"/>
</dbReference>
<reference evidence="5" key="2">
    <citation type="journal article" date="2019" name="Int. J. Syst. Evol. Microbiol.">
        <title>The Global Catalogue of Microorganisms (GCM) 10K type strain sequencing project: providing services to taxonomists for standard genome sequencing and annotation.</title>
        <authorList>
            <consortium name="The Broad Institute Genomics Platform"/>
            <consortium name="The Broad Institute Genome Sequencing Center for Infectious Disease"/>
            <person name="Wu L."/>
            <person name="Ma J."/>
        </authorList>
    </citation>
    <scope>NUCLEOTIDE SEQUENCE [LARGE SCALE GENOMIC DNA]</scope>
    <source>
        <strain evidence="5">CGMCC 1.18437</strain>
    </source>
</reference>
<evidence type="ECO:0008006" key="6">
    <source>
        <dbReference type="Google" id="ProtNLM"/>
    </source>
</evidence>
<proteinExistence type="predicted"/>
<evidence type="ECO:0000313" key="4">
    <source>
        <dbReference type="Proteomes" id="UP000539473"/>
    </source>
</evidence>
<dbReference type="Gene3D" id="3.90.70.10">
    <property type="entry name" value="Cysteine proteinases"/>
    <property type="match status" value="1"/>
</dbReference>
<feature type="compositionally biased region" description="Basic residues" evidence="1">
    <location>
        <begin position="748"/>
        <end position="758"/>
    </location>
</feature>
<reference evidence="2" key="4">
    <citation type="submission" date="2024-05" db="EMBL/GenBank/DDBJ databases">
        <authorList>
            <person name="Sun Q."/>
            <person name="Zhou Y."/>
        </authorList>
    </citation>
    <scope>NUCLEOTIDE SEQUENCE</scope>
    <source>
        <strain evidence="2">CGMCC 1.18437</strain>
    </source>
</reference>
<organism evidence="3 4">
    <name type="scientific">Deinococcus metalli</name>
    <dbReference type="NCBI Taxonomy" id="1141878"/>
    <lineage>
        <taxon>Bacteria</taxon>
        <taxon>Thermotogati</taxon>
        <taxon>Deinococcota</taxon>
        <taxon>Deinococci</taxon>
        <taxon>Deinococcales</taxon>
        <taxon>Deinococcaceae</taxon>
        <taxon>Deinococcus</taxon>
    </lineage>
</organism>
<evidence type="ECO:0000313" key="5">
    <source>
        <dbReference type="Proteomes" id="UP000619376"/>
    </source>
</evidence>